<dbReference type="Proteomes" id="UP000193982">
    <property type="component" value="Unassembled WGS sequence"/>
</dbReference>
<evidence type="ECO:0000313" key="1">
    <source>
        <dbReference type="EMBL" id="ORO64636.1"/>
    </source>
</evidence>
<dbReference type="RefSeq" id="WP_084860092.1">
    <property type="nucleotide sequence ID" value="NZ_NCUR01000010.1"/>
</dbReference>
<evidence type="ECO:0000313" key="2">
    <source>
        <dbReference type="Proteomes" id="UP000193982"/>
    </source>
</evidence>
<sequence length="164" mass="18860">MLTLSHVIEDTYNVEVDFYTPLTIECSSFPSYIRKAYFRLVGDNSLLEIGINPDSFRLMNIILVQVSNVTLMGDMSLEEVEEIEGIPVFRDTIMFTNGLHDRKQSFDVFLSKDFLKIQLLNPKETMYLTNGRVKLGFSQDGTLVSILLVELTCHEYEILKNSFE</sequence>
<gene>
    <name evidence="1" type="ORF">B7714_07105</name>
</gene>
<accession>A0A1X1HUS0</accession>
<organism evidence="1 2">
    <name type="scientific">Streptococcus oralis subsp. oralis</name>
    <dbReference type="NCBI Taxonomy" id="1891914"/>
    <lineage>
        <taxon>Bacteria</taxon>
        <taxon>Bacillati</taxon>
        <taxon>Bacillota</taxon>
        <taxon>Bacilli</taxon>
        <taxon>Lactobacillales</taxon>
        <taxon>Streptococcaceae</taxon>
        <taxon>Streptococcus</taxon>
    </lineage>
</organism>
<reference evidence="1 2" key="1">
    <citation type="journal article" date="2016" name="Eur. J. Clin. Microbiol. Infect. Dis.">
        <title>Whole genome sequencing as a tool for phylogenetic analysis of clinical strains of Mitis group streptococci.</title>
        <authorList>
            <person name="Rasmussen L.H."/>
            <person name="Dargis R."/>
            <person name="Hojholt K."/>
            <person name="Christensen J.J."/>
            <person name="Skovgaard O."/>
            <person name="Justesen U.S."/>
            <person name="Rosenvinge F.S."/>
            <person name="Moser C."/>
            <person name="Lukjancenko O."/>
            <person name="Rasmussen S."/>
            <person name="Nielsen X.C."/>
        </authorList>
    </citation>
    <scope>NUCLEOTIDE SEQUENCE [LARGE SCALE GENOMIC DNA]</scope>
    <source>
        <strain evidence="1 2">OD_311844-09</strain>
    </source>
</reference>
<dbReference type="AlphaFoldDB" id="A0A1X1HUS0"/>
<dbReference type="EMBL" id="NCUR01000010">
    <property type="protein sequence ID" value="ORO64636.1"/>
    <property type="molecule type" value="Genomic_DNA"/>
</dbReference>
<comment type="caution">
    <text evidence="1">The sequence shown here is derived from an EMBL/GenBank/DDBJ whole genome shotgun (WGS) entry which is preliminary data.</text>
</comment>
<protein>
    <submittedName>
        <fullName evidence="1">Uncharacterized protein</fullName>
    </submittedName>
</protein>
<name>A0A1X1HUS0_STROR</name>
<proteinExistence type="predicted"/>